<name>A0AAV7M4F3_PLEWA</name>
<evidence type="ECO:0000313" key="3">
    <source>
        <dbReference type="Proteomes" id="UP001066276"/>
    </source>
</evidence>
<organism evidence="2 3">
    <name type="scientific">Pleurodeles waltl</name>
    <name type="common">Iberian ribbed newt</name>
    <dbReference type="NCBI Taxonomy" id="8319"/>
    <lineage>
        <taxon>Eukaryota</taxon>
        <taxon>Metazoa</taxon>
        <taxon>Chordata</taxon>
        <taxon>Craniata</taxon>
        <taxon>Vertebrata</taxon>
        <taxon>Euteleostomi</taxon>
        <taxon>Amphibia</taxon>
        <taxon>Batrachia</taxon>
        <taxon>Caudata</taxon>
        <taxon>Salamandroidea</taxon>
        <taxon>Salamandridae</taxon>
        <taxon>Pleurodelinae</taxon>
        <taxon>Pleurodeles</taxon>
    </lineage>
</organism>
<comment type="caution">
    <text evidence="2">The sequence shown here is derived from an EMBL/GenBank/DDBJ whole genome shotgun (WGS) entry which is preliminary data.</text>
</comment>
<keyword evidence="3" id="KW-1185">Reference proteome</keyword>
<feature type="compositionally biased region" description="Basic and acidic residues" evidence="1">
    <location>
        <begin position="64"/>
        <end position="89"/>
    </location>
</feature>
<reference evidence="2" key="1">
    <citation type="journal article" date="2022" name="bioRxiv">
        <title>Sequencing and chromosome-scale assembly of the giantPleurodeles waltlgenome.</title>
        <authorList>
            <person name="Brown T."/>
            <person name="Elewa A."/>
            <person name="Iarovenko S."/>
            <person name="Subramanian E."/>
            <person name="Araus A.J."/>
            <person name="Petzold A."/>
            <person name="Susuki M."/>
            <person name="Suzuki K.-i.T."/>
            <person name="Hayashi T."/>
            <person name="Toyoda A."/>
            <person name="Oliveira C."/>
            <person name="Osipova E."/>
            <person name="Leigh N.D."/>
            <person name="Simon A."/>
            <person name="Yun M.H."/>
        </authorList>
    </citation>
    <scope>NUCLEOTIDE SEQUENCE</scope>
    <source>
        <strain evidence="2">20211129_DDA</strain>
        <tissue evidence="2">Liver</tissue>
    </source>
</reference>
<accession>A0AAV7M4F3</accession>
<protein>
    <submittedName>
        <fullName evidence="2">Uncharacterized protein</fullName>
    </submittedName>
</protein>
<evidence type="ECO:0000313" key="2">
    <source>
        <dbReference type="EMBL" id="KAJ1097412.1"/>
    </source>
</evidence>
<dbReference type="Proteomes" id="UP001066276">
    <property type="component" value="Chromosome 10"/>
</dbReference>
<dbReference type="AlphaFoldDB" id="A0AAV7M4F3"/>
<feature type="region of interest" description="Disordered" evidence="1">
    <location>
        <begin position="1"/>
        <end position="121"/>
    </location>
</feature>
<gene>
    <name evidence="2" type="ORF">NDU88_002531</name>
</gene>
<proteinExistence type="predicted"/>
<dbReference type="EMBL" id="JANPWB010000014">
    <property type="protein sequence ID" value="KAJ1097412.1"/>
    <property type="molecule type" value="Genomic_DNA"/>
</dbReference>
<sequence length="133" mass="14860">MVTLCDGPAGNGLCTEPTCADPARGVEEQHGARTNGMQSLAMTLELQAGTREEEVVKRPASPSGEKKGEEEESCEKERGKQDKSDKEFGEWFPPAGEKRTKRRKTEVCNPRWPREAKPRIPPRFWRSVAYTGV</sequence>
<evidence type="ECO:0000256" key="1">
    <source>
        <dbReference type="SAM" id="MobiDB-lite"/>
    </source>
</evidence>